<keyword evidence="3" id="KW-1185">Reference proteome</keyword>
<dbReference type="AlphaFoldDB" id="A0A495JR63"/>
<dbReference type="Proteomes" id="UP000277671">
    <property type="component" value="Unassembled WGS sequence"/>
</dbReference>
<name>A0A495JR63_9ACTN</name>
<dbReference type="EMBL" id="RBKT01000001">
    <property type="protein sequence ID" value="RKR91125.1"/>
    <property type="molecule type" value="Genomic_DNA"/>
</dbReference>
<gene>
    <name evidence="2" type="ORF">BDK92_5515</name>
</gene>
<evidence type="ECO:0000256" key="1">
    <source>
        <dbReference type="SAM" id="MobiDB-lite"/>
    </source>
</evidence>
<evidence type="ECO:0000313" key="3">
    <source>
        <dbReference type="Proteomes" id="UP000277671"/>
    </source>
</evidence>
<feature type="compositionally biased region" description="Basic and acidic residues" evidence="1">
    <location>
        <begin position="58"/>
        <end position="79"/>
    </location>
</feature>
<protein>
    <submittedName>
        <fullName evidence="2">Uncharacterized protein</fullName>
    </submittedName>
</protein>
<feature type="region of interest" description="Disordered" evidence="1">
    <location>
        <begin position="55"/>
        <end position="87"/>
    </location>
</feature>
<feature type="region of interest" description="Disordered" evidence="1">
    <location>
        <begin position="1"/>
        <end position="31"/>
    </location>
</feature>
<sequence length="87" mass="9651">MTRLRVRTHGMSAETSDRHSAGASDRGQVERRAEYLLPEERAAGSEDPLAQARAILAESDRRTSDVDGPSDARRERRTSQETVTPSE</sequence>
<comment type="caution">
    <text evidence="2">The sequence shown here is derived from an EMBL/GenBank/DDBJ whole genome shotgun (WGS) entry which is preliminary data.</text>
</comment>
<organism evidence="2 3">
    <name type="scientific">Micromonospora pisi</name>
    <dbReference type="NCBI Taxonomy" id="589240"/>
    <lineage>
        <taxon>Bacteria</taxon>
        <taxon>Bacillati</taxon>
        <taxon>Actinomycetota</taxon>
        <taxon>Actinomycetes</taxon>
        <taxon>Micromonosporales</taxon>
        <taxon>Micromonosporaceae</taxon>
        <taxon>Micromonospora</taxon>
    </lineage>
</organism>
<evidence type="ECO:0000313" key="2">
    <source>
        <dbReference type="EMBL" id="RKR91125.1"/>
    </source>
</evidence>
<reference evidence="2 3" key="1">
    <citation type="submission" date="2018-10" db="EMBL/GenBank/DDBJ databases">
        <title>Sequencing the genomes of 1000 actinobacteria strains.</title>
        <authorList>
            <person name="Klenk H.-P."/>
        </authorList>
    </citation>
    <scope>NUCLEOTIDE SEQUENCE [LARGE SCALE GENOMIC DNA]</scope>
    <source>
        <strain evidence="2 3">DSM 45175</strain>
    </source>
</reference>
<proteinExistence type="predicted"/>
<accession>A0A495JR63</accession>